<dbReference type="InterPro" id="IPR041588">
    <property type="entry name" value="Integrase_H2C2"/>
</dbReference>
<sequence>MDAVLASLKYQFCLVYVDDIIVYSDTFEEHMTHISRVLERIVGTGLRIKLEKCHFAQSKLKFLGKIVNGRGVAVDPAKVDGIRAIGVPKSVSDVQTFLGMCVIHHKHIENYGTIVRPLYELTKQDVEWRWTAEEQDAFEKLKTAIKEAAILEFPEKDIPMVLSVDASKRGLGGALYKIKDNTRIPMAFLSKSLTDPKTRYSNTEREGLAVVWAIEALDSYLWGNNFTVESDHSPLLPLRKKGDLSGKWACWSYALADYDFKMVHKPGKSLAHRMPDFLSRLHNGPPKTPQKLADNIPQQQQRHKDFAAVHHFLVNGTLNGTKEQQDNIRKTAHRLILLEDTLYRIHRFDKTGFRPRTFQQLLVPDGLRRRDRTLQKVQESYWWPGWHSDVVNHIKSCAECSEHKPLPKNRVGPLTPIVVNDPWEKTGIDIVGKLPTTARGNNYIIVLAGYMTKWVEAFAVPDITANRVSRRLVEDVFCRFGIPGSIVTDRGQPFISNLQRRILSMLGTHPAFTLPYHPEADGLTERFNGTLVRMLQTYVNKYSHDGWDTQLPYNLLAYRTAMHQSTHESPFFLMFGRDPRLPKDLLHQTNTATDNLEEAPMNLEMRDYRAETQL</sequence>
<evidence type="ECO:0000259" key="3">
    <source>
        <dbReference type="PROSITE" id="PS50878"/>
    </source>
</evidence>
<dbReference type="Gene3D" id="3.30.420.10">
    <property type="entry name" value="Ribonuclease H-like superfamily/Ribonuclease H"/>
    <property type="match status" value="1"/>
</dbReference>
<evidence type="ECO:0000256" key="2">
    <source>
        <dbReference type="SAM" id="MobiDB-lite"/>
    </source>
</evidence>
<dbReference type="Gene3D" id="3.30.70.270">
    <property type="match status" value="2"/>
</dbReference>
<dbReference type="InterPro" id="IPR043128">
    <property type="entry name" value="Rev_trsase/Diguanyl_cyclase"/>
</dbReference>
<dbReference type="GO" id="GO:0003676">
    <property type="term" value="F:nucleic acid binding"/>
    <property type="evidence" value="ECO:0007669"/>
    <property type="project" value="InterPro"/>
</dbReference>
<reference evidence="5 6" key="1">
    <citation type="journal article" date="2019" name="Sci. Rep.">
        <title>Comparative genomics of chytrid fungi reveal insights into the obligate biotrophic and pathogenic lifestyle of Synchytrium endobioticum.</title>
        <authorList>
            <person name="van de Vossenberg B.T.L.H."/>
            <person name="Warris S."/>
            <person name="Nguyen H.D.T."/>
            <person name="van Gent-Pelzer M.P.E."/>
            <person name="Joly D.L."/>
            <person name="van de Geest H.C."/>
            <person name="Bonants P.J.M."/>
            <person name="Smith D.S."/>
            <person name="Levesque C.A."/>
            <person name="van der Lee T.A.J."/>
        </authorList>
    </citation>
    <scope>NUCLEOTIDE SEQUENCE [LARGE SCALE GENOMIC DNA]</scope>
    <source>
        <strain evidence="5 6">CBS 809.83</strain>
    </source>
</reference>
<gene>
    <name evidence="5" type="ORF">PhCBS80983_g06447</name>
</gene>
<evidence type="ECO:0008006" key="7">
    <source>
        <dbReference type="Google" id="ProtNLM"/>
    </source>
</evidence>
<evidence type="ECO:0000259" key="4">
    <source>
        <dbReference type="PROSITE" id="PS50994"/>
    </source>
</evidence>
<evidence type="ECO:0000313" key="6">
    <source>
        <dbReference type="Proteomes" id="UP000318582"/>
    </source>
</evidence>
<dbReference type="FunFam" id="3.30.420.10:FF:000032">
    <property type="entry name" value="Retrovirus-related Pol polyprotein from transposon 297-like Protein"/>
    <property type="match status" value="1"/>
</dbReference>
<dbReference type="InterPro" id="IPR050951">
    <property type="entry name" value="Retrovirus_Pol_polyprotein"/>
</dbReference>
<dbReference type="PROSITE" id="PS50878">
    <property type="entry name" value="RT_POL"/>
    <property type="match status" value="1"/>
</dbReference>
<dbReference type="EMBL" id="QEAQ01000315">
    <property type="protein sequence ID" value="TPX52837.1"/>
    <property type="molecule type" value="Genomic_DNA"/>
</dbReference>
<dbReference type="Proteomes" id="UP000318582">
    <property type="component" value="Unassembled WGS sequence"/>
</dbReference>
<dbReference type="InterPro" id="IPR000477">
    <property type="entry name" value="RT_dom"/>
</dbReference>
<feature type="region of interest" description="Disordered" evidence="2">
    <location>
        <begin position="591"/>
        <end position="614"/>
    </location>
</feature>
<dbReference type="GO" id="GO:0005634">
    <property type="term" value="C:nucleus"/>
    <property type="evidence" value="ECO:0007669"/>
    <property type="project" value="UniProtKB-ARBA"/>
</dbReference>
<dbReference type="Pfam" id="PF00078">
    <property type="entry name" value="RVT_1"/>
    <property type="match status" value="1"/>
</dbReference>
<dbReference type="FunFam" id="3.30.70.270:FF:000003">
    <property type="entry name" value="Transposon Ty3-G Gag-Pol polyprotein"/>
    <property type="match status" value="1"/>
</dbReference>
<feature type="domain" description="Reverse transcriptase" evidence="3">
    <location>
        <begin position="1"/>
        <end position="67"/>
    </location>
</feature>
<proteinExistence type="predicted"/>
<feature type="domain" description="Integrase catalytic" evidence="4">
    <location>
        <begin position="418"/>
        <end position="578"/>
    </location>
</feature>
<dbReference type="PROSITE" id="PS50994">
    <property type="entry name" value="INTEGRASE"/>
    <property type="match status" value="1"/>
</dbReference>
<dbReference type="GO" id="GO:0015074">
    <property type="term" value="P:DNA integration"/>
    <property type="evidence" value="ECO:0007669"/>
    <property type="project" value="InterPro"/>
</dbReference>
<dbReference type="Pfam" id="PF17919">
    <property type="entry name" value="RT_RNaseH_2"/>
    <property type="match status" value="1"/>
</dbReference>
<dbReference type="PANTHER" id="PTHR37984:SF5">
    <property type="entry name" value="PROTEIN NYNRIN-LIKE"/>
    <property type="match status" value="1"/>
</dbReference>
<dbReference type="PANTHER" id="PTHR37984">
    <property type="entry name" value="PROTEIN CBG26694"/>
    <property type="match status" value="1"/>
</dbReference>
<keyword evidence="1" id="KW-0511">Multifunctional enzyme</keyword>
<dbReference type="AlphaFoldDB" id="A0A507DNR7"/>
<dbReference type="InterPro" id="IPR036397">
    <property type="entry name" value="RNaseH_sf"/>
</dbReference>
<organism evidence="5 6">
    <name type="scientific">Powellomyces hirtus</name>
    <dbReference type="NCBI Taxonomy" id="109895"/>
    <lineage>
        <taxon>Eukaryota</taxon>
        <taxon>Fungi</taxon>
        <taxon>Fungi incertae sedis</taxon>
        <taxon>Chytridiomycota</taxon>
        <taxon>Chytridiomycota incertae sedis</taxon>
        <taxon>Chytridiomycetes</taxon>
        <taxon>Spizellomycetales</taxon>
        <taxon>Powellomycetaceae</taxon>
        <taxon>Powellomyces</taxon>
    </lineage>
</organism>
<protein>
    <recommendedName>
        <fullName evidence="7">Integrase catalytic domain-containing protein</fullName>
    </recommendedName>
</protein>
<dbReference type="InterPro" id="IPR001584">
    <property type="entry name" value="Integrase_cat-core"/>
</dbReference>
<evidence type="ECO:0000313" key="5">
    <source>
        <dbReference type="EMBL" id="TPX52837.1"/>
    </source>
</evidence>
<dbReference type="STRING" id="109895.A0A507DNR7"/>
<dbReference type="GO" id="GO:0003824">
    <property type="term" value="F:catalytic activity"/>
    <property type="evidence" value="ECO:0007669"/>
    <property type="project" value="UniProtKB-KW"/>
</dbReference>
<accession>A0A507DNR7</accession>
<dbReference type="InterPro" id="IPR043502">
    <property type="entry name" value="DNA/RNA_pol_sf"/>
</dbReference>
<dbReference type="InterPro" id="IPR041577">
    <property type="entry name" value="RT_RNaseH_2"/>
</dbReference>
<evidence type="ECO:0000256" key="1">
    <source>
        <dbReference type="ARBA" id="ARBA00023268"/>
    </source>
</evidence>
<dbReference type="InterPro" id="IPR012337">
    <property type="entry name" value="RNaseH-like_sf"/>
</dbReference>
<dbReference type="FunFam" id="3.10.20.370:FF:000001">
    <property type="entry name" value="Retrovirus-related Pol polyprotein from transposon 17.6-like protein"/>
    <property type="match status" value="1"/>
</dbReference>
<dbReference type="Gene3D" id="1.10.340.70">
    <property type="match status" value="1"/>
</dbReference>
<dbReference type="Pfam" id="PF17921">
    <property type="entry name" value="Integrase_H2C2"/>
    <property type="match status" value="1"/>
</dbReference>
<comment type="caution">
    <text evidence="5">The sequence shown here is derived from an EMBL/GenBank/DDBJ whole genome shotgun (WGS) entry which is preliminary data.</text>
</comment>
<dbReference type="FunFam" id="3.30.70.270:FF:000020">
    <property type="entry name" value="Transposon Tf2-6 polyprotein-like Protein"/>
    <property type="match status" value="1"/>
</dbReference>
<feature type="compositionally biased region" description="Basic and acidic residues" evidence="2">
    <location>
        <begin position="604"/>
        <end position="614"/>
    </location>
</feature>
<dbReference type="CDD" id="cd09274">
    <property type="entry name" value="RNase_HI_RT_Ty3"/>
    <property type="match status" value="1"/>
</dbReference>
<keyword evidence="6" id="KW-1185">Reference proteome</keyword>
<name>A0A507DNR7_9FUNG</name>
<dbReference type="SUPFAM" id="SSF53098">
    <property type="entry name" value="Ribonuclease H-like"/>
    <property type="match status" value="1"/>
</dbReference>
<dbReference type="SUPFAM" id="SSF56672">
    <property type="entry name" value="DNA/RNA polymerases"/>
    <property type="match status" value="1"/>
</dbReference>